<dbReference type="InterPro" id="IPR043519">
    <property type="entry name" value="NT_sf"/>
</dbReference>
<dbReference type="InterPro" id="IPR002934">
    <property type="entry name" value="Polymerase_NTP_transf_dom"/>
</dbReference>
<proteinExistence type="predicted"/>
<accession>A1R3X9</accession>
<sequence>MPAAIYAAGSVTRGWGNKNSDLDIFVVTSNIHSQSNDKFAAVALTLPSIRIRTLEGDRRLDLEFWTPDQVDQLLGKFEGIDVFDSPQLTPRELGLLTKFSTGQALTSPAWLRTAQERLADSHFLTVISNALLNEGEGYIEDATGQLDAGHSECAVLSAQFAYEKTIDAFIASRGELVTGRGKWRPKLLRAVSDDENLYSTYWNIVTHARLHPGRPTQWVNSVLEECQHLTLSISHRTTNDGGNR</sequence>
<feature type="domain" description="Polymerase nucleotidyl transferase" evidence="1">
    <location>
        <begin position="3"/>
        <end position="34"/>
    </location>
</feature>
<organism evidence="2 3">
    <name type="scientific">Paenarthrobacter aurescens (strain TC1)</name>
    <dbReference type="NCBI Taxonomy" id="290340"/>
    <lineage>
        <taxon>Bacteria</taxon>
        <taxon>Bacillati</taxon>
        <taxon>Actinomycetota</taxon>
        <taxon>Actinomycetes</taxon>
        <taxon>Micrococcales</taxon>
        <taxon>Micrococcaceae</taxon>
        <taxon>Paenarthrobacter</taxon>
    </lineage>
</organism>
<reference evidence="2 3" key="1">
    <citation type="journal article" date="2006" name="PLoS Genet.">
        <title>Secrets of soil survival revealed by the genome sequence of Arthrobacter aurescens TC1.</title>
        <authorList>
            <person name="Mongodin E.F."/>
            <person name="Shapir N."/>
            <person name="Daugherty S.C."/>
            <person name="DeBoy R.T."/>
            <person name="Emerson J.B."/>
            <person name="Shvartzbeyn A."/>
            <person name="Radune D."/>
            <person name="Vamathevan J."/>
            <person name="Riggs F."/>
            <person name="Grinberg V."/>
            <person name="Khouri H."/>
            <person name="Wackett L.P."/>
            <person name="Nelson K.E."/>
            <person name="Sadowsky M.J."/>
        </authorList>
    </citation>
    <scope>NUCLEOTIDE SEQUENCE [LARGE SCALE GENOMIC DNA]</scope>
    <source>
        <strain evidence="2 3">TC1</strain>
    </source>
</reference>
<dbReference type="AlphaFoldDB" id="A1R3X9"/>
<dbReference type="EMBL" id="CP000474">
    <property type="protein sequence ID" value="ABM10100.1"/>
    <property type="molecule type" value="Genomic_DNA"/>
</dbReference>
<keyword evidence="3" id="KW-1185">Reference proteome</keyword>
<dbReference type="SUPFAM" id="SSF81301">
    <property type="entry name" value="Nucleotidyltransferase"/>
    <property type="match status" value="1"/>
</dbReference>
<evidence type="ECO:0000259" key="1">
    <source>
        <dbReference type="Pfam" id="PF01909"/>
    </source>
</evidence>
<dbReference type="Pfam" id="PF01909">
    <property type="entry name" value="NTP_transf_2"/>
    <property type="match status" value="1"/>
</dbReference>
<dbReference type="KEGG" id="aau:AAur_1155"/>
<protein>
    <recommendedName>
        <fullName evidence="1">Polymerase nucleotidyl transferase domain-containing protein</fullName>
    </recommendedName>
</protein>
<evidence type="ECO:0000313" key="2">
    <source>
        <dbReference type="EMBL" id="ABM10100.1"/>
    </source>
</evidence>
<dbReference type="GO" id="GO:0016779">
    <property type="term" value="F:nucleotidyltransferase activity"/>
    <property type="evidence" value="ECO:0007669"/>
    <property type="project" value="InterPro"/>
</dbReference>
<dbReference type="Proteomes" id="UP000000637">
    <property type="component" value="Chromosome"/>
</dbReference>
<dbReference type="eggNOG" id="ENOG5033R09">
    <property type="taxonomic scope" value="Bacteria"/>
</dbReference>
<dbReference type="HOGENOM" id="CLU_1069269_0_0_11"/>
<gene>
    <name evidence="2" type="ordered locus">AAur_1155</name>
</gene>
<evidence type="ECO:0000313" key="3">
    <source>
        <dbReference type="Proteomes" id="UP000000637"/>
    </source>
</evidence>
<name>A1R3X9_PAEAT</name>